<reference evidence="2" key="1">
    <citation type="submission" date="2021-02" db="EMBL/GenBank/DDBJ databases">
        <authorList>
            <person name="Vanwijnsberghe S."/>
        </authorList>
    </citation>
    <scope>NUCLEOTIDE SEQUENCE</scope>
    <source>
        <strain evidence="2">R-70211</strain>
    </source>
</reference>
<evidence type="ECO:0000256" key="1">
    <source>
        <dbReference type="ARBA" id="ARBA00023172"/>
    </source>
</evidence>
<dbReference type="AlphaFoldDB" id="A0A9N8QT10"/>
<keyword evidence="1" id="KW-0233">DNA recombination</keyword>
<dbReference type="Proteomes" id="UP000675121">
    <property type="component" value="Unassembled WGS sequence"/>
</dbReference>
<keyword evidence="3" id="KW-1185">Reference proteome</keyword>
<dbReference type="GO" id="GO:0003677">
    <property type="term" value="F:DNA binding"/>
    <property type="evidence" value="ECO:0007669"/>
    <property type="project" value="InterPro"/>
</dbReference>
<name>A0A9N8QT10_9BURK</name>
<protein>
    <recommendedName>
        <fullName evidence="4">Tyr recombinase domain-containing protein</fullName>
    </recommendedName>
</protein>
<sequence length="158" mass="17781">MKDDETNPRDEYWLRVKGKGGKRGEVSLPPLAWSALSQYLLARGCRSRWQLDTSLIGNLGEEVAGAISSVRLWAVLSRFFLQTATTVADDNPPLANKLRRTRTRWMRQTHTTFALAHGAELTTVRDNLRHASISMTSIYLHGDAVKRARQIAKAFTES</sequence>
<dbReference type="Gene3D" id="1.10.443.10">
    <property type="entry name" value="Intergrase catalytic core"/>
    <property type="match status" value="1"/>
</dbReference>
<dbReference type="EMBL" id="CAJNAS010000003">
    <property type="protein sequence ID" value="CAE6872172.1"/>
    <property type="molecule type" value="Genomic_DNA"/>
</dbReference>
<organism evidence="2 3">
    <name type="scientific">Paraburkholderia domus</name>
    <dbReference type="NCBI Taxonomy" id="2793075"/>
    <lineage>
        <taxon>Bacteria</taxon>
        <taxon>Pseudomonadati</taxon>
        <taxon>Pseudomonadota</taxon>
        <taxon>Betaproteobacteria</taxon>
        <taxon>Burkholderiales</taxon>
        <taxon>Burkholderiaceae</taxon>
        <taxon>Paraburkholderia</taxon>
    </lineage>
</organism>
<evidence type="ECO:0008006" key="4">
    <source>
        <dbReference type="Google" id="ProtNLM"/>
    </source>
</evidence>
<dbReference type="SUPFAM" id="SSF56349">
    <property type="entry name" value="DNA breaking-rejoining enzymes"/>
    <property type="match status" value="1"/>
</dbReference>
<dbReference type="GO" id="GO:0015074">
    <property type="term" value="P:DNA integration"/>
    <property type="evidence" value="ECO:0007669"/>
    <property type="project" value="InterPro"/>
</dbReference>
<evidence type="ECO:0000313" key="3">
    <source>
        <dbReference type="Proteomes" id="UP000675121"/>
    </source>
</evidence>
<gene>
    <name evidence="2" type="ORF">R70211_01335</name>
</gene>
<comment type="caution">
    <text evidence="2">The sequence shown here is derived from an EMBL/GenBank/DDBJ whole genome shotgun (WGS) entry which is preliminary data.</text>
</comment>
<proteinExistence type="predicted"/>
<evidence type="ECO:0000313" key="2">
    <source>
        <dbReference type="EMBL" id="CAE6872172.1"/>
    </source>
</evidence>
<dbReference type="GO" id="GO:0006310">
    <property type="term" value="P:DNA recombination"/>
    <property type="evidence" value="ECO:0007669"/>
    <property type="project" value="UniProtKB-KW"/>
</dbReference>
<dbReference type="InterPro" id="IPR013762">
    <property type="entry name" value="Integrase-like_cat_sf"/>
</dbReference>
<dbReference type="CDD" id="cd00397">
    <property type="entry name" value="DNA_BRE_C"/>
    <property type="match status" value="1"/>
</dbReference>
<accession>A0A9N8QT10</accession>
<dbReference type="InterPro" id="IPR011010">
    <property type="entry name" value="DNA_brk_join_enz"/>
</dbReference>